<keyword evidence="2 5" id="KW-0378">Hydrolase</keyword>
<accession>A0A062V9M6</accession>
<keyword evidence="3" id="KW-0067">ATP-binding</keyword>
<protein>
    <submittedName>
        <fullName evidence="5">Allophanate hydrolase subunit 1</fullName>
    </submittedName>
</protein>
<evidence type="ECO:0000256" key="2">
    <source>
        <dbReference type="ARBA" id="ARBA00022801"/>
    </source>
</evidence>
<dbReference type="OrthoDB" id="9778567at2"/>
<dbReference type="InterPro" id="IPR003833">
    <property type="entry name" value="CT_C_D"/>
</dbReference>
<evidence type="ECO:0000256" key="3">
    <source>
        <dbReference type="ARBA" id="ARBA00022840"/>
    </source>
</evidence>
<proteinExistence type="predicted"/>
<dbReference type="eggNOG" id="COG2049">
    <property type="taxonomic scope" value="Bacteria"/>
</dbReference>
<sequence>MSAPEIFFVGDDALAVKLAERAARHALAAALRASGQWVDVVPGKGEVTVQFDPLVVPPRQAEALLRQQAVDIPETEDVSVQTITLHMQADDTAGPDLARIAAENGLTAEAFLARISASPLIVDMMGFTAGFAYVSGLDPALIAPRLDTPRQRVPAGSVGMISGQLGLYALAGPAGWPIIGRIAEPLFDARREAPFTLEAGVSIQLVIER</sequence>
<keyword evidence="6" id="KW-1185">Reference proteome</keyword>
<dbReference type="GO" id="GO:0016787">
    <property type="term" value="F:hydrolase activity"/>
    <property type="evidence" value="ECO:0007669"/>
    <property type="project" value="UniProtKB-KW"/>
</dbReference>
<dbReference type="PANTHER" id="PTHR34698:SF2">
    <property type="entry name" value="5-OXOPROLINASE SUBUNIT B"/>
    <property type="match status" value="1"/>
</dbReference>
<dbReference type="PATRIC" id="fig|1280954.3.peg.1448"/>
<name>A0A062V9M6_9PROT</name>
<gene>
    <name evidence="5" type="ORF">HPO_07137</name>
</gene>
<dbReference type="RefSeq" id="WP_051612400.1">
    <property type="nucleotide sequence ID" value="NZ_ARYM01000007.1"/>
</dbReference>
<dbReference type="EMBL" id="ARYM01000007">
    <property type="protein sequence ID" value="KCZ98981.1"/>
    <property type="molecule type" value="Genomic_DNA"/>
</dbReference>
<dbReference type="SUPFAM" id="SSF50891">
    <property type="entry name" value="Cyclophilin-like"/>
    <property type="match status" value="1"/>
</dbReference>
<comment type="caution">
    <text evidence="5">The sequence shown here is derived from an EMBL/GenBank/DDBJ whole genome shotgun (WGS) entry which is preliminary data.</text>
</comment>
<dbReference type="AlphaFoldDB" id="A0A062V9M6"/>
<evidence type="ECO:0000313" key="6">
    <source>
        <dbReference type="Proteomes" id="UP000027100"/>
    </source>
</evidence>
<dbReference type="InterPro" id="IPR010016">
    <property type="entry name" value="PxpB"/>
</dbReference>
<organism evidence="5 6">
    <name type="scientific">Hyphomonas polymorpha PS728</name>
    <dbReference type="NCBI Taxonomy" id="1280954"/>
    <lineage>
        <taxon>Bacteria</taxon>
        <taxon>Pseudomonadati</taxon>
        <taxon>Pseudomonadota</taxon>
        <taxon>Alphaproteobacteria</taxon>
        <taxon>Hyphomonadales</taxon>
        <taxon>Hyphomonadaceae</taxon>
        <taxon>Hyphomonas</taxon>
    </lineage>
</organism>
<evidence type="ECO:0000313" key="5">
    <source>
        <dbReference type="EMBL" id="KCZ98981.1"/>
    </source>
</evidence>
<dbReference type="Pfam" id="PF02682">
    <property type="entry name" value="CT_C_D"/>
    <property type="match status" value="1"/>
</dbReference>
<dbReference type="SMART" id="SM00796">
    <property type="entry name" value="AHS1"/>
    <property type="match status" value="1"/>
</dbReference>
<evidence type="ECO:0000259" key="4">
    <source>
        <dbReference type="SMART" id="SM00796"/>
    </source>
</evidence>
<reference evidence="5 6" key="1">
    <citation type="journal article" date="2014" name="Antonie Van Leeuwenhoek">
        <title>Hyphomonas beringensis sp. nov. and Hyphomonas chukchiensis sp. nov., isolated from surface seawater of the Bering Sea and Chukchi Sea.</title>
        <authorList>
            <person name="Li C."/>
            <person name="Lai Q."/>
            <person name="Li G."/>
            <person name="Dong C."/>
            <person name="Wang J."/>
            <person name="Liao Y."/>
            <person name="Shao Z."/>
        </authorList>
    </citation>
    <scope>NUCLEOTIDE SEQUENCE [LARGE SCALE GENOMIC DNA]</scope>
    <source>
        <strain evidence="5 6">PS728</strain>
    </source>
</reference>
<dbReference type="PANTHER" id="PTHR34698">
    <property type="entry name" value="5-OXOPROLINASE SUBUNIT B"/>
    <property type="match status" value="1"/>
</dbReference>
<dbReference type="Proteomes" id="UP000027100">
    <property type="component" value="Unassembled WGS sequence"/>
</dbReference>
<dbReference type="Gene3D" id="3.30.1360.40">
    <property type="match status" value="1"/>
</dbReference>
<dbReference type="SUPFAM" id="SSF160467">
    <property type="entry name" value="PH0987 N-terminal domain-like"/>
    <property type="match status" value="1"/>
</dbReference>
<feature type="domain" description="Carboxyltransferase" evidence="4">
    <location>
        <begin position="4"/>
        <end position="197"/>
    </location>
</feature>
<dbReference type="Gene3D" id="2.40.100.10">
    <property type="entry name" value="Cyclophilin-like"/>
    <property type="match status" value="1"/>
</dbReference>
<keyword evidence="1" id="KW-0547">Nucleotide-binding</keyword>
<dbReference type="STRING" id="1280954.HPO_07137"/>
<dbReference type="InterPro" id="IPR029000">
    <property type="entry name" value="Cyclophilin-like_dom_sf"/>
</dbReference>
<evidence type="ECO:0000256" key="1">
    <source>
        <dbReference type="ARBA" id="ARBA00022741"/>
    </source>
</evidence>
<dbReference type="GO" id="GO:0005524">
    <property type="term" value="F:ATP binding"/>
    <property type="evidence" value="ECO:0007669"/>
    <property type="project" value="UniProtKB-KW"/>
</dbReference>